<dbReference type="Proteomes" id="UP001209540">
    <property type="component" value="Unassembled WGS sequence"/>
</dbReference>
<evidence type="ECO:0000256" key="1">
    <source>
        <dbReference type="SAM" id="MobiDB-lite"/>
    </source>
</evidence>
<keyword evidence="3" id="KW-1185">Reference proteome</keyword>
<accession>A0AAD5JWK1</accession>
<organism evidence="2 3">
    <name type="scientific">Phascolomyces articulosus</name>
    <dbReference type="NCBI Taxonomy" id="60185"/>
    <lineage>
        <taxon>Eukaryota</taxon>
        <taxon>Fungi</taxon>
        <taxon>Fungi incertae sedis</taxon>
        <taxon>Mucoromycota</taxon>
        <taxon>Mucoromycotina</taxon>
        <taxon>Mucoromycetes</taxon>
        <taxon>Mucorales</taxon>
        <taxon>Lichtheimiaceae</taxon>
        <taxon>Phascolomyces</taxon>
    </lineage>
</organism>
<gene>
    <name evidence="2" type="ORF">BDA99DRAFT_515106</name>
</gene>
<sequence>MSTAKYQYNQQQDVAADDSNSMLSFEVLTIHETISLSDSGSERLSPSQSLFQESAINETSINKKALGSRSFQDLARIAEEERHQREHARRAAQYLSMLGRRNKWNTNQTFDIFKIRCKKMEQLSGGGIISTFRNEVEWHLETVKLEDTSRHICEFHDRTKNTPVDPEKSSSEVINARLEEEC</sequence>
<comment type="caution">
    <text evidence="2">The sequence shown here is derived from an EMBL/GenBank/DDBJ whole genome shotgun (WGS) entry which is preliminary data.</text>
</comment>
<dbReference type="AlphaFoldDB" id="A0AAD5JWK1"/>
<evidence type="ECO:0000313" key="2">
    <source>
        <dbReference type="EMBL" id="KAI9258039.1"/>
    </source>
</evidence>
<name>A0AAD5JWK1_9FUNG</name>
<feature type="region of interest" description="Disordered" evidence="1">
    <location>
        <begin position="160"/>
        <end position="182"/>
    </location>
</feature>
<dbReference type="EMBL" id="JAIXMP010000019">
    <property type="protein sequence ID" value="KAI9258039.1"/>
    <property type="molecule type" value="Genomic_DNA"/>
</dbReference>
<feature type="compositionally biased region" description="Basic and acidic residues" evidence="1">
    <location>
        <begin position="160"/>
        <end position="170"/>
    </location>
</feature>
<proteinExistence type="predicted"/>
<evidence type="ECO:0000313" key="3">
    <source>
        <dbReference type="Proteomes" id="UP001209540"/>
    </source>
</evidence>
<reference evidence="2" key="1">
    <citation type="journal article" date="2022" name="IScience">
        <title>Evolution of zygomycete secretomes and the origins of terrestrial fungal ecologies.</title>
        <authorList>
            <person name="Chang Y."/>
            <person name="Wang Y."/>
            <person name="Mondo S."/>
            <person name="Ahrendt S."/>
            <person name="Andreopoulos W."/>
            <person name="Barry K."/>
            <person name="Beard J."/>
            <person name="Benny G.L."/>
            <person name="Blankenship S."/>
            <person name="Bonito G."/>
            <person name="Cuomo C."/>
            <person name="Desiro A."/>
            <person name="Gervers K.A."/>
            <person name="Hundley H."/>
            <person name="Kuo A."/>
            <person name="LaButti K."/>
            <person name="Lang B.F."/>
            <person name="Lipzen A."/>
            <person name="O'Donnell K."/>
            <person name="Pangilinan J."/>
            <person name="Reynolds N."/>
            <person name="Sandor L."/>
            <person name="Smith M.E."/>
            <person name="Tsang A."/>
            <person name="Grigoriev I.V."/>
            <person name="Stajich J.E."/>
            <person name="Spatafora J.W."/>
        </authorList>
    </citation>
    <scope>NUCLEOTIDE SEQUENCE</scope>
    <source>
        <strain evidence="2">RSA 2281</strain>
    </source>
</reference>
<protein>
    <submittedName>
        <fullName evidence="2">Uncharacterized protein</fullName>
    </submittedName>
</protein>
<reference evidence="2" key="2">
    <citation type="submission" date="2023-02" db="EMBL/GenBank/DDBJ databases">
        <authorList>
            <consortium name="DOE Joint Genome Institute"/>
            <person name="Mondo S.J."/>
            <person name="Chang Y."/>
            <person name="Wang Y."/>
            <person name="Ahrendt S."/>
            <person name="Andreopoulos W."/>
            <person name="Barry K."/>
            <person name="Beard J."/>
            <person name="Benny G.L."/>
            <person name="Blankenship S."/>
            <person name="Bonito G."/>
            <person name="Cuomo C."/>
            <person name="Desiro A."/>
            <person name="Gervers K.A."/>
            <person name="Hundley H."/>
            <person name="Kuo A."/>
            <person name="LaButti K."/>
            <person name="Lang B.F."/>
            <person name="Lipzen A."/>
            <person name="O'Donnell K."/>
            <person name="Pangilinan J."/>
            <person name="Reynolds N."/>
            <person name="Sandor L."/>
            <person name="Smith M.W."/>
            <person name="Tsang A."/>
            <person name="Grigoriev I.V."/>
            <person name="Stajich J.E."/>
            <person name="Spatafora J.W."/>
        </authorList>
    </citation>
    <scope>NUCLEOTIDE SEQUENCE</scope>
    <source>
        <strain evidence="2">RSA 2281</strain>
    </source>
</reference>